<evidence type="ECO:0000256" key="5">
    <source>
        <dbReference type="SAM" id="MobiDB-lite"/>
    </source>
</evidence>
<dbReference type="OrthoDB" id="407558at2759"/>
<dbReference type="STRING" id="692275.N1QGD6"/>
<feature type="compositionally biased region" description="Basic and acidic residues" evidence="5">
    <location>
        <begin position="277"/>
        <end position="291"/>
    </location>
</feature>
<evidence type="ECO:0000313" key="8">
    <source>
        <dbReference type="Proteomes" id="UP000016931"/>
    </source>
</evidence>
<dbReference type="EMBL" id="KB456267">
    <property type="protein sequence ID" value="EMF10902.1"/>
    <property type="molecule type" value="Genomic_DNA"/>
</dbReference>
<feature type="domain" description="PPIase cyclophilin-type" evidence="6">
    <location>
        <begin position="11"/>
        <end position="170"/>
    </location>
</feature>
<proteinExistence type="predicted"/>
<dbReference type="HOGENOM" id="CLU_012062_33_1_1"/>
<keyword evidence="8" id="KW-1185">Reference proteome</keyword>
<name>N1QGD6_SPHMS</name>
<comment type="catalytic activity">
    <reaction evidence="1">
        <text>[protein]-peptidylproline (omega=180) = [protein]-peptidylproline (omega=0)</text>
        <dbReference type="Rhea" id="RHEA:16237"/>
        <dbReference type="Rhea" id="RHEA-COMP:10747"/>
        <dbReference type="Rhea" id="RHEA-COMP:10748"/>
        <dbReference type="ChEBI" id="CHEBI:83833"/>
        <dbReference type="ChEBI" id="CHEBI:83834"/>
        <dbReference type="EC" id="5.2.1.8"/>
    </reaction>
</comment>
<evidence type="ECO:0000256" key="1">
    <source>
        <dbReference type="ARBA" id="ARBA00000971"/>
    </source>
</evidence>
<dbReference type="SUPFAM" id="SSF50891">
    <property type="entry name" value="Cyclophilin-like"/>
    <property type="match status" value="1"/>
</dbReference>
<keyword evidence="3" id="KW-0697">Rotamase</keyword>
<feature type="region of interest" description="Disordered" evidence="5">
    <location>
        <begin position="172"/>
        <end position="380"/>
    </location>
</feature>
<dbReference type="EC" id="5.2.1.8" evidence="2"/>
<dbReference type="GO" id="GO:0005737">
    <property type="term" value="C:cytoplasm"/>
    <property type="evidence" value="ECO:0007669"/>
    <property type="project" value="TreeGrafter"/>
</dbReference>
<feature type="compositionally biased region" description="Basic and acidic residues" evidence="5">
    <location>
        <begin position="300"/>
        <end position="348"/>
    </location>
</feature>
<dbReference type="Proteomes" id="UP000016931">
    <property type="component" value="Unassembled WGS sequence"/>
</dbReference>
<dbReference type="AlphaFoldDB" id="N1QGD6"/>
<evidence type="ECO:0000256" key="4">
    <source>
        <dbReference type="ARBA" id="ARBA00023235"/>
    </source>
</evidence>
<dbReference type="PROSITE" id="PS00170">
    <property type="entry name" value="CSA_PPIASE_1"/>
    <property type="match status" value="1"/>
</dbReference>
<dbReference type="RefSeq" id="XP_016759023.1">
    <property type="nucleotide sequence ID" value="XM_016906441.1"/>
</dbReference>
<dbReference type="OMA" id="FRYRHTK"/>
<dbReference type="InterPro" id="IPR002130">
    <property type="entry name" value="Cyclophilin-type_PPIase_dom"/>
</dbReference>
<accession>N1QGD6</accession>
<organism evidence="7 8">
    <name type="scientific">Sphaerulina musiva (strain SO2202)</name>
    <name type="common">Poplar stem canker fungus</name>
    <name type="synonym">Septoria musiva</name>
    <dbReference type="NCBI Taxonomy" id="692275"/>
    <lineage>
        <taxon>Eukaryota</taxon>
        <taxon>Fungi</taxon>
        <taxon>Dikarya</taxon>
        <taxon>Ascomycota</taxon>
        <taxon>Pezizomycotina</taxon>
        <taxon>Dothideomycetes</taxon>
        <taxon>Dothideomycetidae</taxon>
        <taxon>Mycosphaerellales</taxon>
        <taxon>Mycosphaerellaceae</taxon>
        <taxon>Sphaerulina</taxon>
    </lineage>
</organism>
<dbReference type="eggNOG" id="KOG0546">
    <property type="taxonomic scope" value="Eukaryota"/>
</dbReference>
<dbReference type="GO" id="GO:0006457">
    <property type="term" value="P:protein folding"/>
    <property type="evidence" value="ECO:0007669"/>
    <property type="project" value="InterPro"/>
</dbReference>
<dbReference type="PANTHER" id="PTHR11071">
    <property type="entry name" value="PEPTIDYL-PROLYL CIS-TRANS ISOMERASE"/>
    <property type="match status" value="1"/>
</dbReference>
<dbReference type="InterPro" id="IPR020892">
    <property type="entry name" value="Cyclophilin-type_PPIase_CS"/>
</dbReference>
<evidence type="ECO:0000256" key="2">
    <source>
        <dbReference type="ARBA" id="ARBA00013194"/>
    </source>
</evidence>
<reference evidence="7 8" key="1">
    <citation type="journal article" date="2012" name="PLoS Pathog.">
        <title>Diverse lifestyles and strategies of plant pathogenesis encoded in the genomes of eighteen Dothideomycetes fungi.</title>
        <authorList>
            <person name="Ohm R.A."/>
            <person name="Feau N."/>
            <person name="Henrissat B."/>
            <person name="Schoch C.L."/>
            <person name="Horwitz B.A."/>
            <person name="Barry K.W."/>
            <person name="Condon B.J."/>
            <person name="Copeland A.C."/>
            <person name="Dhillon B."/>
            <person name="Glaser F."/>
            <person name="Hesse C.N."/>
            <person name="Kosti I."/>
            <person name="LaButti K."/>
            <person name="Lindquist E.A."/>
            <person name="Lucas S."/>
            <person name="Salamov A.A."/>
            <person name="Bradshaw R.E."/>
            <person name="Ciuffetti L."/>
            <person name="Hamelin R.C."/>
            <person name="Kema G.H.J."/>
            <person name="Lawrence C."/>
            <person name="Scott J.A."/>
            <person name="Spatafora J.W."/>
            <person name="Turgeon B.G."/>
            <person name="de Wit P.J.G.M."/>
            <person name="Zhong S."/>
            <person name="Goodwin S.B."/>
            <person name="Grigoriev I.V."/>
        </authorList>
    </citation>
    <scope>NUCLEOTIDE SEQUENCE [LARGE SCALE GENOMIC DNA]</scope>
    <source>
        <strain evidence="7 8">SO2202</strain>
    </source>
</reference>
<keyword evidence="4 7" id="KW-0413">Isomerase</keyword>
<evidence type="ECO:0000256" key="3">
    <source>
        <dbReference type="ARBA" id="ARBA00023110"/>
    </source>
</evidence>
<evidence type="ECO:0000313" key="7">
    <source>
        <dbReference type="EMBL" id="EMF10902.1"/>
    </source>
</evidence>
<dbReference type="PRINTS" id="PR00153">
    <property type="entry name" value="CSAPPISMRASE"/>
</dbReference>
<protein>
    <recommendedName>
        <fullName evidence="2">peptidylprolyl isomerase</fullName>
        <ecNumber evidence="2">5.2.1.8</ecNumber>
    </recommendedName>
</protein>
<evidence type="ECO:0000259" key="6">
    <source>
        <dbReference type="PROSITE" id="PS50072"/>
    </source>
</evidence>
<dbReference type="PANTHER" id="PTHR11071:SF561">
    <property type="entry name" value="PEPTIDYL-PROLYL CIS-TRANS ISOMERASE D-RELATED"/>
    <property type="match status" value="1"/>
</dbReference>
<dbReference type="GO" id="GO:0003755">
    <property type="term" value="F:peptidyl-prolyl cis-trans isomerase activity"/>
    <property type="evidence" value="ECO:0007669"/>
    <property type="project" value="UniProtKB-KW"/>
</dbReference>
<sequence>MAAATNRPRVFLDISIGEEPAGRLTIELFSDYTPKTCENFRQLCTGEHDELSYAKVPFHRVIDEFMVQGGDIAKGDGTGITSIYGGAFEDEYLDWREMDAAGLVCSANRGRDTNGSQFFITLEPCPHLSGKHTIFGRLVSGEETLERIAKVAVDKNDMPTEPVLVSRCGELEKKQKQKHKHDSVRDIQALESPGDDRGRRRKSDISDDEMDTGTTPPRTGRRSRRQSDSVIDEGLRGRPRARSNSQSASKAIEEEDESSDTSATTLHKRKRSPSPSRHMDRREEHADDTERRRRSLPNQYRDRNGDTDRYRPSPRRDDQRHAGRRDNNRYRPSRDHHPDTGRLDHDGRLGGGGYDSGQPDTPVKFKGRGVMKYRENDRAW</sequence>
<dbReference type="FunFam" id="2.40.100.10:FF:000025">
    <property type="entry name" value="Peptidyl-prolyl cis-trans isomerase CYP19-2"/>
    <property type="match status" value="1"/>
</dbReference>
<dbReference type="InterPro" id="IPR029000">
    <property type="entry name" value="Cyclophilin-like_dom_sf"/>
</dbReference>
<dbReference type="Gene3D" id="2.40.100.10">
    <property type="entry name" value="Cyclophilin-like"/>
    <property type="match status" value="1"/>
</dbReference>
<dbReference type="Pfam" id="PF00160">
    <property type="entry name" value="Pro_isomerase"/>
    <property type="match status" value="1"/>
</dbReference>
<dbReference type="GO" id="GO:0016018">
    <property type="term" value="F:cyclosporin A binding"/>
    <property type="evidence" value="ECO:0007669"/>
    <property type="project" value="TreeGrafter"/>
</dbReference>
<gene>
    <name evidence="7" type="ORF">SEPMUDRAFT_150857</name>
</gene>
<dbReference type="PROSITE" id="PS50072">
    <property type="entry name" value="CSA_PPIASE_2"/>
    <property type="match status" value="1"/>
</dbReference>
<dbReference type="GeneID" id="27903578"/>